<organism evidence="2 3">
    <name type="scientific">Calicophoron daubneyi</name>
    <name type="common">Rumen fluke</name>
    <name type="synonym">Paramphistomum daubneyi</name>
    <dbReference type="NCBI Taxonomy" id="300641"/>
    <lineage>
        <taxon>Eukaryota</taxon>
        <taxon>Metazoa</taxon>
        <taxon>Spiralia</taxon>
        <taxon>Lophotrochozoa</taxon>
        <taxon>Platyhelminthes</taxon>
        <taxon>Trematoda</taxon>
        <taxon>Digenea</taxon>
        <taxon>Plagiorchiida</taxon>
        <taxon>Pronocephalata</taxon>
        <taxon>Paramphistomoidea</taxon>
        <taxon>Paramphistomidae</taxon>
        <taxon>Calicophoron</taxon>
    </lineage>
</organism>
<accession>A0AAV2T8J4</accession>
<evidence type="ECO:0000259" key="1">
    <source>
        <dbReference type="Pfam" id="PF23055"/>
    </source>
</evidence>
<dbReference type="EMBL" id="CAXLJL010000156">
    <property type="protein sequence ID" value="CAL5133191.1"/>
    <property type="molecule type" value="Genomic_DNA"/>
</dbReference>
<protein>
    <recommendedName>
        <fullName evidence="1">DUF7041 domain-containing protein</fullName>
    </recommendedName>
</protein>
<gene>
    <name evidence="2" type="ORF">CDAUBV1_LOCUS6462</name>
</gene>
<dbReference type="InterPro" id="IPR055469">
    <property type="entry name" value="DUF7041"/>
</dbReference>
<evidence type="ECO:0000313" key="2">
    <source>
        <dbReference type="EMBL" id="CAL5133191.1"/>
    </source>
</evidence>
<name>A0AAV2T8J4_CALDB</name>
<dbReference type="PANTHER" id="PTHR33327:SF3">
    <property type="entry name" value="RNA-DIRECTED DNA POLYMERASE"/>
    <property type="match status" value="1"/>
</dbReference>
<dbReference type="PANTHER" id="PTHR33327">
    <property type="entry name" value="ENDONUCLEASE"/>
    <property type="match status" value="1"/>
</dbReference>
<proteinExistence type="predicted"/>
<dbReference type="AlphaFoldDB" id="A0AAV2T8J4"/>
<comment type="caution">
    <text evidence="2">The sequence shown here is derived from an EMBL/GenBank/DDBJ whole genome shotgun (WGS) entry which is preliminary data.</text>
</comment>
<feature type="domain" description="DUF7041" evidence="1">
    <location>
        <begin position="17"/>
        <end position="97"/>
    </location>
</feature>
<dbReference type="Proteomes" id="UP001497525">
    <property type="component" value="Unassembled WGS sequence"/>
</dbReference>
<dbReference type="Pfam" id="PF23055">
    <property type="entry name" value="DUF7041"/>
    <property type="match status" value="1"/>
</dbReference>
<evidence type="ECO:0000313" key="3">
    <source>
        <dbReference type="Proteomes" id="UP001497525"/>
    </source>
</evidence>
<sequence>MASSEQTTLNQMTSLNLPSLWRSHVKAWFTQAEAFFDLRKITQDSTKINYVILSLSSDLINDVYDILANKYQVYDELKAALIKRFTRSEQERITQLLFAETLGDRTPSQLLRRMQALITDNSIDTSLFRQIFYKSCHLMSVKY</sequence>
<reference evidence="2" key="1">
    <citation type="submission" date="2024-06" db="EMBL/GenBank/DDBJ databases">
        <authorList>
            <person name="Liu X."/>
            <person name="Lenzi L."/>
            <person name="Haldenby T S."/>
            <person name="Uol C."/>
        </authorList>
    </citation>
    <scope>NUCLEOTIDE SEQUENCE</scope>
</reference>